<sequence length="260" mass="30356">MKLLSLLLVFLMLSVSFPNKTKKAAIPPYLSFDMVKGTISKDTLNITKDFVLGKFDYKTDARFIKVDDKYAGKEIYLNTLTYRAFLKMAAAAKKDNIDFKIISGTRNFFEQKAIWQRKWNRYNDLEPIKRAKKILEYSAMPSTSRHHWGTDIDLNSLNNSYFNSGKGLKAYQWLRTHANSFGFYQVYTNKNNGRTGYNEEKWHWSFVPLASKYLEFYNSNIKTEDISEFEGSQLTKDLHVIEDYVNGISDEVKAYKQEKP</sequence>
<organism evidence="3 4">
    <name type="scientific">Winogradskyella aquimaris</name>
    <dbReference type="NCBI Taxonomy" id="864074"/>
    <lineage>
        <taxon>Bacteria</taxon>
        <taxon>Pseudomonadati</taxon>
        <taxon>Bacteroidota</taxon>
        <taxon>Flavobacteriia</taxon>
        <taxon>Flavobacteriales</taxon>
        <taxon>Flavobacteriaceae</taxon>
        <taxon>Winogradskyella</taxon>
    </lineage>
</organism>
<feature type="signal peptide" evidence="1">
    <location>
        <begin position="1"/>
        <end position="21"/>
    </location>
</feature>
<dbReference type="SUPFAM" id="SSF55166">
    <property type="entry name" value="Hedgehog/DD-peptidase"/>
    <property type="match status" value="1"/>
</dbReference>
<dbReference type="RefSeq" id="WP_320556343.1">
    <property type="nucleotide sequence ID" value="NZ_JAXDAE010000012.1"/>
</dbReference>
<dbReference type="PANTHER" id="PTHR34385">
    <property type="entry name" value="D-ALANYL-D-ALANINE CARBOXYPEPTIDASE"/>
    <property type="match status" value="1"/>
</dbReference>
<evidence type="ECO:0000256" key="1">
    <source>
        <dbReference type="SAM" id="SignalP"/>
    </source>
</evidence>
<protein>
    <submittedName>
        <fullName evidence="3">M15 family metallopeptidase</fullName>
    </submittedName>
</protein>
<gene>
    <name evidence="3" type="ORF">SNF14_11620</name>
</gene>
<accession>A0ABU5ER43</accession>
<evidence type="ECO:0000313" key="4">
    <source>
        <dbReference type="Proteomes" id="UP001285855"/>
    </source>
</evidence>
<dbReference type="CDD" id="cd14847">
    <property type="entry name" value="DD-carboxypeptidase_like"/>
    <property type="match status" value="1"/>
</dbReference>
<dbReference type="Pfam" id="PF02557">
    <property type="entry name" value="VanY"/>
    <property type="match status" value="1"/>
</dbReference>
<feature type="domain" description="D-alanyl-D-alanine carboxypeptidase-like core" evidence="2">
    <location>
        <begin position="75"/>
        <end position="208"/>
    </location>
</feature>
<dbReference type="Proteomes" id="UP001285855">
    <property type="component" value="Unassembled WGS sequence"/>
</dbReference>
<keyword evidence="4" id="KW-1185">Reference proteome</keyword>
<reference evidence="3 4" key="1">
    <citation type="submission" date="2023-11" db="EMBL/GenBank/DDBJ databases">
        <title>Winogradskyella pelagius sp. nov., isolated from coastal sediment.</title>
        <authorList>
            <person name="Li F."/>
        </authorList>
    </citation>
    <scope>NUCLEOTIDE SEQUENCE [LARGE SCALE GENOMIC DNA]</scope>
    <source>
        <strain evidence="3 4">KCTC 23502</strain>
    </source>
</reference>
<comment type="caution">
    <text evidence="3">The sequence shown here is derived from an EMBL/GenBank/DDBJ whole genome shotgun (WGS) entry which is preliminary data.</text>
</comment>
<keyword evidence="1" id="KW-0732">Signal</keyword>
<dbReference type="Gene3D" id="3.30.1380.10">
    <property type="match status" value="1"/>
</dbReference>
<dbReference type="InterPro" id="IPR052179">
    <property type="entry name" value="DD-CPase-like"/>
</dbReference>
<dbReference type="InterPro" id="IPR009045">
    <property type="entry name" value="Zn_M74/Hedgehog-like"/>
</dbReference>
<proteinExistence type="predicted"/>
<evidence type="ECO:0000313" key="3">
    <source>
        <dbReference type="EMBL" id="MDY2587990.1"/>
    </source>
</evidence>
<dbReference type="EMBL" id="JAXDAE010000012">
    <property type="protein sequence ID" value="MDY2587990.1"/>
    <property type="molecule type" value="Genomic_DNA"/>
</dbReference>
<dbReference type="PANTHER" id="PTHR34385:SF1">
    <property type="entry name" value="PEPTIDOGLYCAN L-ALANYL-D-GLUTAMATE ENDOPEPTIDASE CWLK"/>
    <property type="match status" value="1"/>
</dbReference>
<dbReference type="InterPro" id="IPR003709">
    <property type="entry name" value="VanY-like_core_dom"/>
</dbReference>
<name>A0ABU5ER43_9FLAO</name>
<evidence type="ECO:0000259" key="2">
    <source>
        <dbReference type="Pfam" id="PF02557"/>
    </source>
</evidence>
<feature type="chain" id="PRO_5047259273" evidence="1">
    <location>
        <begin position="22"/>
        <end position="260"/>
    </location>
</feature>